<dbReference type="AlphaFoldDB" id="A0A0L6UQZ3"/>
<dbReference type="EMBL" id="LAVV01009235">
    <property type="protein sequence ID" value="KNZ50951.1"/>
    <property type="molecule type" value="Genomic_DNA"/>
</dbReference>
<feature type="compositionally biased region" description="Polar residues" evidence="2">
    <location>
        <begin position="147"/>
        <end position="159"/>
    </location>
</feature>
<feature type="compositionally biased region" description="Basic and acidic residues" evidence="2">
    <location>
        <begin position="135"/>
        <end position="146"/>
    </location>
</feature>
<dbReference type="VEuPathDB" id="FungiDB:VP01_415g4"/>
<evidence type="ECO:0000256" key="1">
    <source>
        <dbReference type="SAM" id="Coils"/>
    </source>
</evidence>
<feature type="coiled-coil region" evidence="1">
    <location>
        <begin position="265"/>
        <end position="293"/>
    </location>
</feature>
<feature type="region of interest" description="Disordered" evidence="2">
    <location>
        <begin position="542"/>
        <end position="588"/>
    </location>
</feature>
<sequence>MNESKIIQANRIPKPSTEFQWGPISEEEAIQLEAAILDRTTPALCLSPSIITSRIANQMLSETTLQPSTDKKKSRKRPLNSGEMEAMRRQRERQERYMHIADESYDQSFTPTFSRIDLVKRLRTTRPASAAIIKEPQKKWNPHDPNQEQLKTFTPQMTVAPSDLHLPGYSIHDSQNEANQPSNQISGSSSQSQIPPNSGRPPTPPPAIPSSTTSTAGPAANKKPVPKKKAAERSETGSPAGTCLAPPKKPPKKPKKQAEMTPEALALAEEKRKRQAEQRKLQKERKLALAAAAKAEAAQKSVANVNNATPTIRETSVATAPAPTENSIPVPPHRDHQVIQPTDYPQQSISVPDSISVVVSNHSIPVPNQFGSNNINNSIPVPNLASLSNYPSPAPNTMIPMHQEHNTTSGSSSISVPAFNHSIPVLPNNNNNIAVQQGTPVPAELLGMSGVESIPVPSASGDMHNSIPVPALHHQHQQQQQTVDQLSGIPVPQPEPPPPHLWNSFAAFNTPSILIRTPDTTLPIDHQIRNSLPSSIINSRDRHLLPNSISPSHLPHDQQQQQHQQQMYHHHHQQQHQQHNQFRDWSNT</sequence>
<keyword evidence="1" id="KW-0175">Coiled coil</keyword>
<keyword evidence="4" id="KW-1185">Reference proteome</keyword>
<dbReference type="Proteomes" id="UP000037035">
    <property type="component" value="Unassembled WGS sequence"/>
</dbReference>
<feature type="region of interest" description="Disordered" evidence="2">
    <location>
        <begin position="129"/>
        <end position="262"/>
    </location>
</feature>
<gene>
    <name evidence="3" type="ORF">VP01_415g4</name>
</gene>
<reference evidence="3 4" key="1">
    <citation type="submission" date="2015-08" db="EMBL/GenBank/DDBJ databases">
        <title>Next Generation Sequencing and Analysis of the Genome of Puccinia sorghi L Schw, the Causal Agent of Maize Common Rust.</title>
        <authorList>
            <person name="Rochi L."/>
            <person name="Burguener G."/>
            <person name="Darino M."/>
            <person name="Turjanski A."/>
            <person name="Kreff E."/>
            <person name="Dieguez M.J."/>
            <person name="Sacco F."/>
        </authorList>
    </citation>
    <scope>NUCLEOTIDE SEQUENCE [LARGE SCALE GENOMIC DNA]</scope>
    <source>
        <strain evidence="3 4">RO10H11247</strain>
    </source>
</reference>
<evidence type="ECO:0000313" key="4">
    <source>
        <dbReference type="Proteomes" id="UP000037035"/>
    </source>
</evidence>
<feature type="region of interest" description="Disordered" evidence="2">
    <location>
        <begin position="312"/>
        <end position="332"/>
    </location>
</feature>
<dbReference type="STRING" id="27349.A0A0L6UQZ3"/>
<comment type="caution">
    <text evidence="3">The sequence shown here is derived from an EMBL/GenBank/DDBJ whole genome shotgun (WGS) entry which is preliminary data.</text>
</comment>
<protein>
    <submittedName>
        <fullName evidence="3">Uncharacterized protein</fullName>
    </submittedName>
</protein>
<organism evidence="3 4">
    <name type="scientific">Puccinia sorghi</name>
    <dbReference type="NCBI Taxonomy" id="27349"/>
    <lineage>
        <taxon>Eukaryota</taxon>
        <taxon>Fungi</taxon>
        <taxon>Dikarya</taxon>
        <taxon>Basidiomycota</taxon>
        <taxon>Pucciniomycotina</taxon>
        <taxon>Pucciniomycetes</taxon>
        <taxon>Pucciniales</taxon>
        <taxon>Pucciniaceae</taxon>
        <taxon>Puccinia</taxon>
    </lineage>
</organism>
<feature type="region of interest" description="Disordered" evidence="2">
    <location>
        <begin position="61"/>
        <end position="87"/>
    </location>
</feature>
<feature type="compositionally biased region" description="Low complexity" evidence="2">
    <location>
        <begin position="557"/>
        <end position="567"/>
    </location>
</feature>
<name>A0A0L6UQZ3_9BASI</name>
<feature type="compositionally biased region" description="Pro residues" evidence="2">
    <location>
        <begin position="198"/>
        <end position="208"/>
    </location>
</feature>
<feature type="compositionally biased region" description="Low complexity" evidence="2">
    <location>
        <begin position="209"/>
        <end position="223"/>
    </location>
</feature>
<feature type="region of interest" description="Disordered" evidence="2">
    <location>
        <begin position="478"/>
        <end position="498"/>
    </location>
</feature>
<dbReference type="OrthoDB" id="1932706at2759"/>
<evidence type="ECO:0000256" key="2">
    <source>
        <dbReference type="SAM" id="MobiDB-lite"/>
    </source>
</evidence>
<evidence type="ECO:0000313" key="3">
    <source>
        <dbReference type="EMBL" id="KNZ50951.1"/>
    </source>
</evidence>
<feature type="compositionally biased region" description="Low complexity" evidence="2">
    <location>
        <begin position="179"/>
        <end position="197"/>
    </location>
</feature>
<proteinExistence type="predicted"/>
<accession>A0A0L6UQZ3</accession>